<evidence type="ECO:0000313" key="2">
    <source>
        <dbReference type="EMBL" id="KAH1056348.1"/>
    </source>
</evidence>
<dbReference type="AlphaFoldDB" id="A0A9D3ZQ68"/>
<proteinExistence type="predicted"/>
<dbReference type="InterPro" id="IPR046796">
    <property type="entry name" value="Transposase_32_dom"/>
</dbReference>
<evidence type="ECO:0000313" key="3">
    <source>
        <dbReference type="Proteomes" id="UP000828251"/>
    </source>
</evidence>
<sequence length="276" mass="31412">MEATLLHRYLYKTKVDVNKHSEFIDDITYEKRDLLVRDLCVEGAVWTSSHQKSYTMYHRFLILRGKIWFHFVNCKLKPSTHSTRITLERMCLIHSIIKGRNIDVGAILHQEIAECVARQIGILVFPTLVMLLYQQRGIVPRASEEVLENKGPINEASVKRMTRGNDTLILKEAKTNKKERDGIFANQEDTIVEKKVSTTEDEVVTEGEVAENKKEKDEEDFIKKIVTALESVGVNIDNLEQAGVRLTEVIEVTSEEQSNSLAIVLYTGPLQVASPT</sequence>
<evidence type="ECO:0000259" key="1">
    <source>
        <dbReference type="Pfam" id="PF20167"/>
    </source>
</evidence>
<organism evidence="2 3">
    <name type="scientific">Gossypium stocksii</name>
    <dbReference type="NCBI Taxonomy" id="47602"/>
    <lineage>
        <taxon>Eukaryota</taxon>
        <taxon>Viridiplantae</taxon>
        <taxon>Streptophyta</taxon>
        <taxon>Embryophyta</taxon>
        <taxon>Tracheophyta</taxon>
        <taxon>Spermatophyta</taxon>
        <taxon>Magnoliopsida</taxon>
        <taxon>eudicotyledons</taxon>
        <taxon>Gunneridae</taxon>
        <taxon>Pentapetalae</taxon>
        <taxon>rosids</taxon>
        <taxon>malvids</taxon>
        <taxon>Malvales</taxon>
        <taxon>Malvaceae</taxon>
        <taxon>Malvoideae</taxon>
        <taxon>Gossypium</taxon>
    </lineage>
</organism>
<reference evidence="2 3" key="1">
    <citation type="journal article" date="2021" name="Plant Biotechnol. J.">
        <title>Multi-omics assisted identification of the key and species-specific regulatory components of drought-tolerant mechanisms in Gossypium stocksii.</title>
        <authorList>
            <person name="Yu D."/>
            <person name="Ke L."/>
            <person name="Zhang D."/>
            <person name="Wu Y."/>
            <person name="Sun Y."/>
            <person name="Mei J."/>
            <person name="Sun J."/>
            <person name="Sun Y."/>
        </authorList>
    </citation>
    <scope>NUCLEOTIDE SEQUENCE [LARGE SCALE GENOMIC DNA]</scope>
    <source>
        <strain evidence="3">cv. E1</strain>
        <tissue evidence="2">Leaf</tissue>
    </source>
</reference>
<protein>
    <recommendedName>
        <fullName evidence="1">Putative plant transposon protein domain-containing protein</fullName>
    </recommendedName>
</protein>
<name>A0A9D3ZQ68_9ROSI</name>
<feature type="domain" description="Putative plant transposon protein" evidence="1">
    <location>
        <begin position="9"/>
        <end position="138"/>
    </location>
</feature>
<gene>
    <name evidence="2" type="ORF">J1N35_034413</name>
</gene>
<dbReference type="Pfam" id="PF20167">
    <property type="entry name" value="Transposase_32"/>
    <property type="match status" value="1"/>
</dbReference>
<keyword evidence="3" id="KW-1185">Reference proteome</keyword>
<dbReference type="OrthoDB" id="1714944at2759"/>
<comment type="caution">
    <text evidence="2">The sequence shown here is derived from an EMBL/GenBank/DDBJ whole genome shotgun (WGS) entry which is preliminary data.</text>
</comment>
<dbReference type="Proteomes" id="UP000828251">
    <property type="component" value="Unassembled WGS sequence"/>
</dbReference>
<accession>A0A9D3ZQ68</accession>
<dbReference type="EMBL" id="JAIQCV010000010">
    <property type="protein sequence ID" value="KAH1056348.1"/>
    <property type="molecule type" value="Genomic_DNA"/>
</dbReference>